<dbReference type="GeneID" id="92903905"/>
<dbReference type="PANTHER" id="PTHR43222:SF2">
    <property type="entry name" value="NUDIX HYDROLASE 23, CHLOROPLASTIC"/>
    <property type="match status" value="1"/>
</dbReference>
<reference evidence="2 4" key="1">
    <citation type="journal article" date="2016" name="Genome Announc.">
        <title>Complete Genome Sequences of Aerococcus christensenii CCUG 28831T, Aerococcus sanguinicola CCUG 43001T, Aerococcus urinae CCUG 36881T, Aerococcus urinaeequi CCUG 28094T, Aerococcus urinaehominis CCUG 42038 BT, and Aerococcus viridans CCUG 4311T.</title>
        <authorList>
            <person name="Carkaci D."/>
            <person name="Dargis R."/>
            <person name="Nielsen X.C."/>
            <person name="Skovgaard O."/>
            <person name="Fuursted K."/>
            <person name="Christensen J.J."/>
        </authorList>
    </citation>
    <scope>NUCLEOTIDE SEQUENCE [LARGE SCALE GENOMIC DNA]</scope>
    <source>
        <strain evidence="2 4">CCUG43001</strain>
    </source>
</reference>
<dbReference type="AlphaFoldDB" id="A0A0X8FC91"/>
<dbReference type="Pfam" id="PF12535">
    <property type="entry name" value="Nudix_N"/>
    <property type="match status" value="1"/>
</dbReference>
<dbReference type="InterPro" id="IPR059176">
    <property type="entry name" value="UDP-X_N"/>
</dbReference>
<dbReference type="EMBL" id="CP014160">
    <property type="protein sequence ID" value="AMB94605.1"/>
    <property type="molecule type" value="Genomic_DNA"/>
</dbReference>
<sequence length="201" mass="23051">MSKWMKWAKELQALGQAGCYYTENDFDLERFERIRAISQEMFDQLTDASADEIAMVFSEEEGYQTPKIDTRAVIWQDDEILLVKERNQQWALPGGWMDITETLASNCEKEAWEEAGAKVHADRLLFLETSHANDTFFTVVKVFVECQLESVDFQANNETSACAFFALDDLPDLSVYRTSPAHLAKCYEAKEAGQDWQVAFD</sequence>
<dbReference type="PROSITE" id="PS51462">
    <property type="entry name" value="NUDIX"/>
    <property type="match status" value="1"/>
</dbReference>
<dbReference type="PANTHER" id="PTHR43222">
    <property type="entry name" value="NUDIX HYDROLASE 23"/>
    <property type="match status" value="1"/>
</dbReference>
<feature type="domain" description="Nudix hydrolase" evidence="1">
    <location>
        <begin position="65"/>
        <end position="188"/>
    </location>
</feature>
<accession>A0A0X8FC91</accession>
<dbReference type="SUPFAM" id="SSF55811">
    <property type="entry name" value="Nudix"/>
    <property type="match status" value="1"/>
</dbReference>
<dbReference type="InterPro" id="IPR015797">
    <property type="entry name" value="NUDIX_hydrolase-like_dom_sf"/>
</dbReference>
<organism evidence="2 4">
    <name type="scientific">Aerococcus sanguinicola</name>
    <dbReference type="NCBI Taxonomy" id="119206"/>
    <lineage>
        <taxon>Bacteria</taxon>
        <taxon>Bacillati</taxon>
        <taxon>Bacillota</taxon>
        <taxon>Bacilli</taxon>
        <taxon>Lactobacillales</taxon>
        <taxon>Aerococcaceae</taxon>
        <taxon>Aerococcus</taxon>
    </lineage>
</organism>
<dbReference type="Pfam" id="PF00293">
    <property type="entry name" value="NUDIX"/>
    <property type="match status" value="1"/>
</dbReference>
<dbReference type="KEGG" id="asan:AWM72_07480"/>
<proteinExistence type="predicted"/>
<dbReference type="OrthoDB" id="9804442at2"/>
<name>A0A0X8FC91_9LACT</name>
<evidence type="ECO:0000313" key="5">
    <source>
        <dbReference type="Proteomes" id="UP000234239"/>
    </source>
</evidence>
<reference evidence="3 5" key="3">
    <citation type="submission" date="2017-12" db="EMBL/GenBank/DDBJ databases">
        <title>Phylogenetic diversity of female urinary microbiome.</title>
        <authorList>
            <person name="Thomas-White K."/>
            <person name="Wolfe A.J."/>
        </authorList>
    </citation>
    <scope>NUCLEOTIDE SEQUENCE [LARGE SCALE GENOMIC DNA]</scope>
    <source>
        <strain evidence="3 5">UMB0139</strain>
    </source>
</reference>
<dbReference type="Proteomes" id="UP000069912">
    <property type="component" value="Chromosome"/>
</dbReference>
<reference evidence="4" key="2">
    <citation type="submission" date="2016-01" db="EMBL/GenBank/DDBJ databases">
        <title>Six Aerococcus type strain genome sequencing and assembly using PacBio and Illumina Hiseq.</title>
        <authorList>
            <person name="Carkaci D."/>
            <person name="Dargis R."/>
            <person name="Nielsen X.C."/>
            <person name="Skovgaard O."/>
            <person name="Fuursted K."/>
            <person name="Christensen J.J."/>
        </authorList>
    </citation>
    <scope>NUCLEOTIDE SEQUENCE [LARGE SCALE GENOMIC DNA]</scope>
    <source>
        <strain evidence="4">CCUG43001</strain>
    </source>
</reference>
<evidence type="ECO:0000313" key="4">
    <source>
        <dbReference type="Proteomes" id="UP000069912"/>
    </source>
</evidence>
<dbReference type="RefSeq" id="WP_067975659.1">
    <property type="nucleotide sequence ID" value="NZ_CAJHKM010000002.1"/>
</dbReference>
<dbReference type="Gene3D" id="3.90.79.10">
    <property type="entry name" value="Nucleoside Triphosphate Pyrophosphohydrolase"/>
    <property type="match status" value="1"/>
</dbReference>
<protein>
    <submittedName>
        <fullName evidence="3">NUDIX domain-containing protein</fullName>
    </submittedName>
</protein>
<dbReference type="InterPro" id="IPR000086">
    <property type="entry name" value="NUDIX_hydrolase_dom"/>
</dbReference>
<dbReference type="EMBL" id="PKGY01000001">
    <property type="protein sequence ID" value="PKZ23399.1"/>
    <property type="molecule type" value="Genomic_DNA"/>
</dbReference>
<dbReference type="Gene3D" id="6.10.250.1120">
    <property type="match status" value="1"/>
</dbReference>
<evidence type="ECO:0000313" key="3">
    <source>
        <dbReference type="EMBL" id="PKZ23399.1"/>
    </source>
</evidence>
<gene>
    <name evidence="2" type="ORF">AWM72_07480</name>
    <name evidence="3" type="ORF">CYJ28_02275</name>
</gene>
<dbReference type="Proteomes" id="UP000234239">
    <property type="component" value="Unassembled WGS sequence"/>
</dbReference>
<evidence type="ECO:0000313" key="2">
    <source>
        <dbReference type="EMBL" id="AMB94605.1"/>
    </source>
</evidence>
<keyword evidence="4" id="KW-1185">Reference proteome</keyword>
<evidence type="ECO:0000259" key="1">
    <source>
        <dbReference type="PROSITE" id="PS51462"/>
    </source>
</evidence>